<name>A0A6G0TR59_APHGL</name>
<accession>A0A6G0TR59</accession>
<feature type="compositionally biased region" description="Acidic residues" evidence="2">
    <location>
        <begin position="12"/>
        <end position="23"/>
    </location>
</feature>
<dbReference type="Gene3D" id="4.10.60.10">
    <property type="entry name" value="Zinc finger, CCHC-type"/>
    <property type="match status" value="1"/>
</dbReference>
<dbReference type="OrthoDB" id="6622370at2759"/>
<comment type="caution">
    <text evidence="4">The sequence shown here is derived from an EMBL/GenBank/DDBJ whole genome shotgun (WGS) entry which is preliminary data.</text>
</comment>
<organism evidence="4 5">
    <name type="scientific">Aphis glycines</name>
    <name type="common">Soybean aphid</name>
    <dbReference type="NCBI Taxonomy" id="307491"/>
    <lineage>
        <taxon>Eukaryota</taxon>
        <taxon>Metazoa</taxon>
        <taxon>Ecdysozoa</taxon>
        <taxon>Arthropoda</taxon>
        <taxon>Hexapoda</taxon>
        <taxon>Insecta</taxon>
        <taxon>Pterygota</taxon>
        <taxon>Neoptera</taxon>
        <taxon>Paraneoptera</taxon>
        <taxon>Hemiptera</taxon>
        <taxon>Sternorrhyncha</taxon>
        <taxon>Aphidomorpha</taxon>
        <taxon>Aphidoidea</taxon>
        <taxon>Aphididae</taxon>
        <taxon>Aphidini</taxon>
        <taxon>Aphis</taxon>
        <taxon>Aphis</taxon>
    </lineage>
</organism>
<dbReference type="SMART" id="SM00343">
    <property type="entry name" value="ZnF_C2HC"/>
    <property type="match status" value="2"/>
</dbReference>
<dbReference type="GO" id="GO:0003676">
    <property type="term" value="F:nucleic acid binding"/>
    <property type="evidence" value="ECO:0007669"/>
    <property type="project" value="InterPro"/>
</dbReference>
<evidence type="ECO:0000313" key="4">
    <source>
        <dbReference type="EMBL" id="KAE9537460.1"/>
    </source>
</evidence>
<dbReference type="InterPro" id="IPR036875">
    <property type="entry name" value="Znf_CCHC_sf"/>
</dbReference>
<reference evidence="4 5" key="1">
    <citation type="submission" date="2019-08" db="EMBL/GenBank/DDBJ databases">
        <title>The genome of the soybean aphid Biotype 1, its phylome, world population structure and adaptation to the North American continent.</title>
        <authorList>
            <person name="Giordano R."/>
            <person name="Donthu R.K."/>
            <person name="Hernandez A.G."/>
            <person name="Wright C.L."/>
            <person name="Zimin A.V."/>
        </authorList>
    </citation>
    <scope>NUCLEOTIDE SEQUENCE [LARGE SCALE GENOMIC DNA]</scope>
    <source>
        <tissue evidence="4">Whole aphids</tissue>
    </source>
</reference>
<proteinExistence type="predicted"/>
<sequence length="499" mass="53651">MSDYLNDRSSEGEEVDMIEVDDDDSPTLDYLVKNGLLPPTVGKRKAEACPTTVQDPVDLEAGLRFIKSTLKSAVSVTKMDAVKDVPGVHRLATLLADMSKTLEVLLTNKNLKLTSPTPSPSLKKPKCLVANKSETVSPGALQKPAVKDASTDTILTPSWWDSDSVFEAELATKKRRSARKTKTPGIPQDPVEIRDTEVESAMDIDAEAQWSTVVKRGSSRKKTTVSRPPAVEALPKLPVTTKPPAKSKKPPAILIRPAVGKSYSDTVRTVRSCGLSAQDIGASVTMRETRDGSLLLELAKGSKSASAAKTIAAAISSKLGDSVGKVSQLGVQTEVEILDLDAVSTADEVLEALRSAIPGEDDLAARAEREGICDVRIWPTRTGQQIATAKMSRHAASLITRVTVGWTLCRVRARTLPPERCYRCQAFGHNSRNCTGSDRTGACWRCGLTDHSMKECKTPEDRCLACELAGFPKIKHRPGSGACAARKRAAGRNTNLVDG</sequence>
<feature type="region of interest" description="Disordered" evidence="2">
    <location>
        <begin position="1"/>
        <end position="23"/>
    </location>
</feature>
<feature type="region of interest" description="Disordered" evidence="2">
    <location>
        <begin position="219"/>
        <end position="250"/>
    </location>
</feature>
<feature type="domain" description="CCHC-type" evidence="3">
    <location>
        <begin position="420"/>
        <end position="434"/>
    </location>
</feature>
<dbReference type="AlphaFoldDB" id="A0A6G0TR59"/>
<gene>
    <name evidence="4" type="ORF">AGLY_006483</name>
</gene>
<evidence type="ECO:0000256" key="1">
    <source>
        <dbReference type="PROSITE-ProRule" id="PRU00047"/>
    </source>
</evidence>
<keyword evidence="1" id="KW-0862">Zinc</keyword>
<evidence type="ECO:0000313" key="5">
    <source>
        <dbReference type="Proteomes" id="UP000475862"/>
    </source>
</evidence>
<dbReference type="InterPro" id="IPR001878">
    <property type="entry name" value="Znf_CCHC"/>
</dbReference>
<keyword evidence="1" id="KW-0863">Zinc-finger</keyword>
<evidence type="ECO:0000259" key="3">
    <source>
        <dbReference type="PROSITE" id="PS50158"/>
    </source>
</evidence>
<protein>
    <recommendedName>
        <fullName evidence="3">CCHC-type domain-containing protein</fullName>
    </recommendedName>
</protein>
<dbReference type="SUPFAM" id="SSF57756">
    <property type="entry name" value="Retrovirus zinc finger-like domains"/>
    <property type="match status" value="1"/>
</dbReference>
<keyword evidence="5" id="KW-1185">Reference proteome</keyword>
<dbReference type="PROSITE" id="PS50158">
    <property type="entry name" value="ZF_CCHC"/>
    <property type="match status" value="1"/>
</dbReference>
<keyword evidence="1" id="KW-0479">Metal-binding</keyword>
<feature type="compositionally biased region" description="Basic and acidic residues" evidence="2">
    <location>
        <begin position="1"/>
        <end position="11"/>
    </location>
</feature>
<dbReference type="EMBL" id="VYZN01000018">
    <property type="protein sequence ID" value="KAE9537460.1"/>
    <property type="molecule type" value="Genomic_DNA"/>
</dbReference>
<dbReference type="Proteomes" id="UP000475862">
    <property type="component" value="Unassembled WGS sequence"/>
</dbReference>
<dbReference type="GO" id="GO:0008270">
    <property type="term" value="F:zinc ion binding"/>
    <property type="evidence" value="ECO:0007669"/>
    <property type="project" value="UniProtKB-KW"/>
</dbReference>
<evidence type="ECO:0000256" key="2">
    <source>
        <dbReference type="SAM" id="MobiDB-lite"/>
    </source>
</evidence>